<evidence type="ECO:0000256" key="1">
    <source>
        <dbReference type="ARBA" id="ARBA00004173"/>
    </source>
</evidence>
<evidence type="ECO:0000256" key="5">
    <source>
        <dbReference type="ARBA" id="ARBA00023274"/>
    </source>
</evidence>
<dbReference type="Pfam" id="PF10484">
    <property type="entry name" value="MRP-S23"/>
    <property type="match status" value="1"/>
</dbReference>
<comment type="subcellular location">
    <subcellularLocation>
        <location evidence="1">Mitochondrion</location>
    </subcellularLocation>
</comment>
<sequence>MAHSRLEKIGTIFTRTNGLLRSGAMRPEDKPLWYDIYKAFPPKAEPRYDRPVPNTTVRDIFYPEDAIRAKFHKLSKTQGTINLADTKSKTHCQQFIEIYEKLKDDGALSEEKVLETAQLKLEEVIQEERLNRGNAGLLSNFTEAKTKQETGNVNISDLFKS</sequence>
<proteinExistence type="inferred from homology"/>
<dbReference type="GO" id="GO:0006412">
    <property type="term" value="P:translation"/>
    <property type="evidence" value="ECO:0007669"/>
    <property type="project" value="InterPro"/>
</dbReference>
<keyword evidence="3 8" id="KW-0689">Ribosomal protein</keyword>
<evidence type="ECO:0000256" key="2">
    <source>
        <dbReference type="ARBA" id="ARBA00009864"/>
    </source>
</evidence>
<dbReference type="InterPro" id="IPR023611">
    <property type="entry name" value="mS23_dom_met"/>
</dbReference>
<evidence type="ECO:0000256" key="4">
    <source>
        <dbReference type="ARBA" id="ARBA00023128"/>
    </source>
</evidence>
<dbReference type="EMBL" id="GIFK01002902">
    <property type="protein sequence ID" value="NBJ60605.1"/>
    <property type="molecule type" value="Transcribed_RNA"/>
</dbReference>
<accession>A0A6B2EBL2</accession>
<dbReference type="PANTHER" id="PTHR15925:SF2">
    <property type="entry name" value="SMALL RIBOSOMAL SUBUNIT PROTEIN MS23"/>
    <property type="match status" value="1"/>
</dbReference>
<organism evidence="8">
    <name type="scientific">Phlebotomus kandelakii</name>
    <dbReference type="NCBI Taxonomy" id="1109342"/>
    <lineage>
        <taxon>Eukaryota</taxon>
        <taxon>Metazoa</taxon>
        <taxon>Ecdysozoa</taxon>
        <taxon>Arthropoda</taxon>
        <taxon>Hexapoda</taxon>
        <taxon>Insecta</taxon>
        <taxon>Pterygota</taxon>
        <taxon>Neoptera</taxon>
        <taxon>Endopterygota</taxon>
        <taxon>Diptera</taxon>
        <taxon>Nematocera</taxon>
        <taxon>Psychodoidea</taxon>
        <taxon>Psychodidae</taxon>
        <taxon>Phlebotomus</taxon>
        <taxon>Larroussius</taxon>
    </lineage>
</organism>
<dbReference type="CDD" id="cd23701">
    <property type="entry name" value="At1g26750"/>
    <property type="match status" value="1"/>
</dbReference>
<reference evidence="8" key="1">
    <citation type="submission" date="2019-10" db="EMBL/GenBank/DDBJ databases">
        <title>Short sand fly seasons in Tbilisi, Georgia, hinder development of host immunity to saliva of the visceral leishmaniasis vector Phlebotomus kandelakii.</title>
        <authorList>
            <person name="Oliveira F."/>
            <person name="Giorgobiani E."/>
            <person name="Guimaraes-Costa A.B."/>
            <person name="Abdeladhim M."/>
            <person name="Oristian J."/>
            <person name="Tskhvaradze L."/>
            <person name="Tsertsvadze N."/>
            <person name="Zakalashvili M."/>
            <person name="Valenzuela J.G."/>
            <person name="Kamhawi S."/>
        </authorList>
    </citation>
    <scope>NUCLEOTIDE SEQUENCE</scope>
    <source>
        <strain evidence="8">Wild-capture in Tbilisi</strain>
        <tissue evidence="8">Salivary glands</tissue>
    </source>
</reference>
<dbReference type="GO" id="GO:0005739">
    <property type="term" value="C:mitochondrion"/>
    <property type="evidence" value="ECO:0007669"/>
    <property type="project" value="InterPro"/>
</dbReference>
<dbReference type="AlphaFoldDB" id="A0A6B2EBL2"/>
<keyword evidence="4" id="KW-0496">Mitochondrion</keyword>
<dbReference type="PANTHER" id="PTHR15925">
    <property type="entry name" value="MITOCHONDRIAL RIBOSOMAL PROTEIN S23"/>
    <property type="match status" value="1"/>
</dbReference>
<evidence type="ECO:0000313" key="8">
    <source>
        <dbReference type="EMBL" id="NBJ60605.1"/>
    </source>
</evidence>
<protein>
    <recommendedName>
        <fullName evidence="6">Small ribosomal subunit protein mS23</fullName>
    </recommendedName>
</protein>
<dbReference type="GO" id="GO:0005840">
    <property type="term" value="C:ribosome"/>
    <property type="evidence" value="ECO:0007669"/>
    <property type="project" value="UniProtKB-KW"/>
</dbReference>
<evidence type="ECO:0000256" key="3">
    <source>
        <dbReference type="ARBA" id="ARBA00022980"/>
    </source>
</evidence>
<name>A0A6B2EBL2_9DIPT</name>
<keyword evidence="5" id="KW-0687">Ribonucleoprotein</keyword>
<comment type="similarity">
    <text evidence="2">Belongs to the mitochondrion-specific ribosomal protein mS23 family.</text>
</comment>
<evidence type="ECO:0000259" key="7">
    <source>
        <dbReference type="Pfam" id="PF10484"/>
    </source>
</evidence>
<evidence type="ECO:0000256" key="6">
    <source>
        <dbReference type="ARBA" id="ARBA00035137"/>
    </source>
</evidence>
<dbReference type="InterPro" id="IPR019520">
    <property type="entry name" value="Ribosomal_mS23_met"/>
</dbReference>
<feature type="domain" description="Small ribosomal subunit protein mS23 conserved" evidence="7">
    <location>
        <begin position="2"/>
        <end position="123"/>
    </location>
</feature>
<dbReference type="GO" id="GO:0003735">
    <property type="term" value="F:structural constituent of ribosome"/>
    <property type="evidence" value="ECO:0007669"/>
    <property type="project" value="InterPro"/>
</dbReference>
<dbReference type="InterPro" id="IPR059242">
    <property type="entry name" value="mS23_dom"/>
</dbReference>